<dbReference type="RefSeq" id="WP_071942330.1">
    <property type="nucleotide sequence ID" value="NZ_CP018139.1"/>
</dbReference>
<dbReference type="InterPro" id="IPR051010">
    <property type="entry name" value="BCAA_transport"/>
</dbReference>
<feature type="signal peptide" evidence="3">
    <location>
        <begin position="1"/>
        <end position="32"/>
    </location>
</feature>
<dbReference type="EMBL" id="CP018139">
    <property type="protein sequence ID" value="APE30343.1"/>
    <property type="molecule type" value="Genomic_DNA"/>
</dbReference>
<evidence type="ECO:0000259" key="4">
    <source>
        <dbReference type="Pfam" id="PF13458"/>
    </source>
</evidence>
<accession>A0A1J0VEA3</accession>
<feature type="chain" id="PRO_5011977951" evidence="3">
    <location>
        <begin position="33"/>
        <end position="412"/>
    </location>
</feature>
<dbReference type="OrthoDB" id="9783240at2"/>
<sequence>MPNHTRTIPPLRTLCTAVCLALGLGAATSAQAEDPVRIGAIYIMSGSPSVYGQFAQQGMQLAVDEINESGGILGRDVEFVLEDSQIKADAAIQAARKLVYSEQVHALMGLDSSGVATGVVPVVPELQRPFIITHAATPDVTGKLCNRYTYRLSVNISQNTKAAAEIAEQTGAKRWTTIGPDYAFGHQSWEFFGNYLQELDPEVELMERTAFPRFGNEDFTPFINNVMDAEPDGVLISLWGGDLVNFIRQANNLGFFDQDFEVLMTLGGATEVMSALGTDMPEGIWVGTRYWFAAHDNEVNNAFVSAYMDRYGKPPSYNAQGAYTGIQAYKAAIEKAGSTDPEAITDALSGLTFQAPNGELTFRAGDHQAVVGPTWGQTAALSEDYGVRMLDPMKTFDGDLVTPDVSETGCSL</sequence>
<dbReference type="InterPro" id="IPR028081">
    <property type="entry name" value="Leu-bd"/>
</dbReference>
<dbReference type="PANTHER" id="PTHR30483">
    <property type="entry name" value="LEUCINE-SPECIFIC-BINDING PROTEIN"/>
    <property type="match status" value="1"/>
</dbReference>
<dbReference type="CDD" id="cd06330">
    <property type="entry name" value="PBP1_As_SBP-like"/>
    <property type="match status" value="1"/>
</dbReference>
<proteinExistence type="inferred from homology"/>
<evidence type="ECO:0000256" key="1">
    <source>
        <dbReference type="ARBA" id="ARBA00010062"/>
    </source>
</evidence>
<dbReference type="AlphaFoldDB" id="A0A1J0VEA3"/>
<dbReference type="InterPro" id="IPR028082">
    <property type="entry name" value="Peripla_BP_I"/>
</dbReference>
<evidence type="ECO:0000313" key="6">
    <source>
        <dbReference type="Proteomes" id="UP000181985"/>
    </source>
</evidence>
<evidence type="ECO:0000256" key="3">
    <source>
        <dbReference type="SAM" id="SignalP"/>
    </source>
</evidence>
<feature type="domain" description="Leucine-binding protein" evidence="4">
    <location>
        <begin position="35"/>
        <end position="370"/>
    </location>
</feature>
<comment type="similarity">
    <text evidence="1">Belongs to the leucine-binding protein family.</text>
</comment>
<keyword evidence="2 3" id="KW-0732">Signal</keyword>
<evidence type="ECO:0000313" key="5">
    <source>
        <dbReference type="EMBL" id="APE30343.1"/>
    </source>
</evidence>
<keyword evidence="6" id="KW-1185">Reference proteome</keyword>
<dbReference type="Pfam" id="PF13458">
    <property type="entry name" value="Peripla_BP_6"/>
    <property type="match status" value="1"/>
</dbReference>
<reference evidence="6" key="1">
    <citation type="submission" date="2016-11" db="EMBL/GenBank/DDBJ databases">
        <title>Halolamina sediminis sp. nov., an extremely halophilic archaeon isolated from solar salt.</title>
        <authorList>
            <person name="Koh H.-W."/>
            <person name="Rani S."/>
            <person name="Park S.-J."/>
        </authorList>
    </citation>
    <scope>NUCLEOTIDE SEQUENCE [LARGE SCALE GENOMIC DNA]</scope>
    <source>
        <strain evidence="6">Hb3</strain>
    </source>
</reference>
<dbReference type="SUPFAM" id="SSF53822">
    <property type="entry name" value="Periplasmic binding protein-like I"/>
    <property type="match status" value="1"/>
</dbReference>
<dbReference type="KEGG" id="hsi:BOX17_04860"/>
<protein>
    <submittedName>
        <fullName evidence="5">ABC transporter substrate-binding protein</fullName>
    </submittedName>
</protein>
<organism evidence="5 6">
    <name type="scientific">Halomonas aestuarii</name>
    <dbReference type="NCBI Taxonomy" id="1897729"/>
    <lineage>
        <taxon>Bacteria</taxon>
        <taxon>Pseudomonadati</taxon>
        <taxon>Pseudomonadota</taxon>
        <taxon>Gammaproteobacteria</taxon>
        <taxon>Oceanospirillales</taxon>
        <taxon>Halomonadaceae</taxon>
        <taxon>Halomonas</taxon>
    </lineage>
</organism>
<evidence type="ECO:0000256" key="2">
    <source>
        <dbReference type="ARBA" id="ARBA00022729"/>
    </source>
</evidence>
<name>A0A1J0VEA3_9GAMM</name>
<dbReference type="Gene3D" id="3.40.50.2300">
    <property type="match status" value="2"/>
</dbReference>
<dbReference type="Proteomes" id="UP000181985">
    <property type="component" value="Chromosome"/>
</dbReference>
<gene>
    <name evidence="5" type="ORF">BOX17_04860</name>
</gene>